<dbReference type="CDD" id="cd20070">
    <property type="entry name" value="5TM_YidC_Alb3"/>
    <property type="match status" value="1"/>
</dbReference>
<keyword evidence="5" id="KW-0653">Protein transport</keyword>
<dbReference type="NCBIfam" id="TIGR03592">
    <property type="entry name" value="yidC_oxa1_cterm"/>
    <property type="match status" value="1"/>
</dbReference>
<dbReference type="RefSeq" id="WP_209512031.1">
    <property type="nucleotide sequence ID" value="NZ_JAGGKS010000006.1"/>
</dbReference>
<keyword evidence="7 10" id="KW-0472">Membrane</keyword>
<evidence type="ECO:0000313" key="13">
    <source>
        <dbReference type="Proteomes" id="UP001519342"/>
    </source>
</evidence>
<evidence type="ECO:0000313" key="12">
    <source>
        <dbReference type="EMBL" id="MBP1926295.1"/>
    </source>
</evidence>
<comment type="caution">
    <text evidence="12">The sequence shown here is derived from an EMBL/GenBank/DDBJ whole genome shotgun (WGS) entry which is preliminary data.</text>
</comment>
<evidence type="ECO:0000256" key="9">
    <source>
        <dbReference type="RuleBase" id="RU003945"/>
    </source>
</evidence>
<keyword evidence="3" id="KW-1003">Cell membrane</keyword>
<dbReference type="InterPro" id="IPR028055">
    <property type="entry name" value="YidC/Oxa/ALB_C"/>
</dbReference>
<gene>
    <name evidence="12" type="ORF">J2Z76_002160</name>
</gene>
<evidence type="ECO:0000256" key="10">
    <source>
        <dbReference type="SAM" id="Phobius"/>
    </source>
</evidence>
<sequence>MNLDFICYPIGMLVKLLYNMVSILDTNILSAYAISIILATIFFKLILMPLTLKQTKSMKVMQELSPQIKEIQKKYEKDPQTLQRKQMELYKEANYNPMSGCLPMLIQMPILIAFFYVIRQPVQFIFQDQAFFDAMNKSFLWIKDLGYTENFLFENGTFNGLSMGGLTIPFIGGVFPILAIMSGYSTYLTSKMTTASQPSMNEQQASTQKTMTMMMPVMLFVFSIQMPAGLALYWVISNIFQVVQQYVILNSSKKPKEELK</sequence>
<keyword evidence="2" id="KW-0813">Transport</keyword>
<feature type="transmembrane region" description="Helical" evidence="10">
    <location>
        <begin position="29"/>
        <end position="52"/>
    </location>
</feature>
<name>A0ABS4GFY8_9FIRM</name>
<proteinExistence type="inferred from homology"/>
<keyword evidence="13" id="KW-1185">Reference proteome</keyword>
<evidence type="ECO:0000256" key="3">
    <source>
        <dbReference type="ARBA" id="ARBA00022475"/>
    </source>
</evidence>
<dbReference type="Proteomes" id="UP001519342">
    <property type="component" value="Unassembled WGS sequence"/>
</dbReference>
<feature type="domain" description="Membrane insertase YidC/Oxa/ALB C-terminal" evidence="11">
    <location>
        <begin position="32"/>
        <end position="248"/>
    </location>
</feature>
<reference evidence="12 13" key="1">
    <citation type="submission" date="2021-03" db="EMBL/GenBank/DDBJ databases">
        <title>Genomic Encyclopedia of Type Strains, Phase IV (KMG-IV): sequencing the most valuable type-strain genomes for metagenomic binning, comparative biology and taxonomic classification.</title>
        <authorList>
            <person name="Goeker M."/>
        </authorList>
    </citation>
    <scope>NUCLEOTIDE SEQUENCE [LARGE SCALE GENOMIC DNA]</scope>
    <source>
        <strain evidence="12 13">DSM 24004</strain>
    </source>
</reference>
<dbReference type="PANTHER" id="PTHR12428:SF65">
    <property type="entry name" value="CYTOCHROME C OXIDASE ASSEMBLY PROTEIN COX18, MITOCHONDRIAL"/>
    <property type="match status" value="1"/>
</dbReference>
<protein>
    <submittedName>
        <fullName evidence="12">YidC/Oxa1 family membrane protein insertase</fullName>
    </submittedName>
</protein>
<organism evidence="12 13">
    <name type="scientific">Sedimentibacter acidaminivorans</name>
    <dbReference type="NCBI Taxonomy" id="913099"/>
    <lineage>
        <taxon>Bacteria</taxon>
        <taxon>Bacillati</taxon>
        <taxon>Bacillota</taxon>
        <taxon>Tissierellia</taxon>
        <taxon>Sedimentibacter</taxon>
    </lineage>
</organism>
<feature type="transmembrane region" description="Helical" evidence="10">
    <location>
        <begin position="95"/>
        <end position="118"/>
    </location>
</feature>
<evidence type="ECO:0000256" key="8">
    <source>
        <dbReference type="ARBA" id="ARBA00023186"/>
    </source>
</evidence>
<dbReference type="InterPro" id="IPR047196">
    <property type="entry name" value="YidC_ALB_C"/>
</dbReference>
<evidence type="ECO:0000259" key="11">
    <source>
        <dbReference type="Pfam" id="PF02096"/>
    </source>
</evidence>
<dbReference type="Pfam" id="PF02096">
    <property type="entry name" value="60KD_IMP"/>
    <property type="match status" value="1"/>
</dbReference>
<evidence type="ECO:0000256" key="4">
    <source>
        <dbReference type="ARBA" id="ARBA00022692"/>
    </source>
</evidence>
<evidence type="ECO:0000256" key="5">
    <source>
        <dbReference type="ARBA" id="ARBA00022927"/>
    </source>
</evidence>
<comment type="similarity">
    <text evidence="9">Belongs to the OXA1/ALB3/YidC family.</text>
</comment>
<dbReference type="InterPro" id="IPR001708">
    <property type="entry name" value="YidC/ALB3/OXA1/COX18"/>
</dbReference>
<dbReference type="EMBL" id="JAGGKS010000006">
    <property type="protein sequence ID" value="MBP1926295.1"/>
    <property type="molecule type" value="Genomic_DNA"/>
</dbReference>
<feature type="transmembrane region" description="Helical" evidence="10">
    <location>
        <begin position="211"/>
        <end position="236"/>
    </location>
</feature>
<evidence type="ECO:0000256" key="6">
    <source>
        <dbReference type="ARBA" id="ARBA00022989"/>
    </source>
</evidence>
<evidence type="ECO:0000256" key="2">
    <source>
        <dbReference type="ARBA" id="ARBA00022448"/>
    </source>
</evidence>
<feature type="transmembrane region" description="Helical" evidence="10">
    <location>
        <begin position="168"/>
        <end position="190"/>
    </location>
</feature>
<keyword evidence="4 9" id="KW-0812">Transmembrane</keyword>
<accession>A0ABS4GFY8</accession>
<dbReference type="PANTHER" id="PTHR12428">
    <property type="entry name" value="OXA1"/>
    <property type="match status" value="1"/>
</dbReference>
<evidence type="ECO:0000256" key="7">
    <source>
        <dbReference type="ARBA" id="ARBA00023136"/>
    </source>
</evidence>
<keyword evidence="8" id="KW-0143">Chaperone</keyword>
<evidence type="ECO:0000256" key="1">
    <source>
        <dbReference type="ARBA" id="ARBA00004651"/>
    </source>
</evidence>
<comment type="subcellular location">
    <subcellularLocation>
        <location evidence="1">Cell membrane</location>
        <topology evidence="1">Multi-pass membrane protein</topology>
    </subcellularLocation>
    <subcellularLocation>
        <location evidence="9">Membrane</location>
        <topology evidence="9">Multi-pass membrane protein</topology>
    </subcellularLocation>
</comment>
<keyword evidence="6 10" id="KW-1133">Transmembrane helix</keyword>